<name>K2NLW9_TRYCR</name>
<dbReference type="PANTHER" id="PTHR23086:SF8">
    <property type="entry name" value="PHOSPHATIDYLINOSITOL 5-PHOSPHATE 4-KINASE, ISOFORM A"/>
    <property type="match status" value="1"/>
</dbReference>
<dbReference type="OrthoDB" id="20783at2759"/>
<dbReference type="Proteomes" id="UP000007350">
    <property type="component" value="Unassembled WGS sequence"/>
</dbReference>
<dbReference type="PANTHER" id="PTHR23086">
    <property type="entry name" value="PHOSPHATIDYLINOSITOL-4-PHOSPHATE 5-KINASE"/>
    <property type="match status" value="1"/>
</dbReference>
<dbReference type="GO" id="GO:0005524">
    <property type="term" value="F:ATP binding"/>
    <property type="evidence" value="ECO:0007669"/>
    <property type="project" value="UniProtKB-UniRule"/>
</dbReference>
<feature type="domain" description="PIPK" evidence="2">
    <location>
        <begin position="148"/>
        <end position="532"/>
    </location>
</feature>
<dbReference type="Pfam" id="PF01504">
    <property type="entry name" value="PIP5K"/>
    <property type="match status" value="1"/>
</dbReference>
<keyword evidence="1 3" id="KW-0418">Kinase</keyword>
<dbReference type="InterPro" id="IPR027484">
    <property type="entry name" value="PInositol-4-P-5-kinase_N"/>
</dbReference>
<dbReference type="SUPFAM" id="SSF56104">
    <property type="entry name" value="SAICAR synthase-like"/>
    <property type="match status" value="1"/>
</dbReference>
<proteinExistence type="predicted"/>
<gene>
    <name evidence="3" type="ORF">MOQ_006322</name>
</gene>
<dbReference type="GO" id="GO:0046854">
    <property type="term" value="P:phosphatidylinositol phosphate biosynthetic process"/>
    <property type="evidence" value="ECO:0007669"/>
    <property type="project" value="TreeGrafter"/>
</dbReference>
<dbReference type="InterPro" id="IPR002498">
    <property type="entry name" value="PInositol-4-P-4/5-kinase_core"/>
</dbReference>
<evidence type="ECO:0000256" key="1">
    <source>
        <dbReference type="PROSITE-ProRule" id="PRU00781"/>
    </source>
</evidence>
<dbReference type="Gene3D" id="3.30.800.10">
    <property type="entry name" value="Phosphatidylinositol Phosphate Kinase II Beta"/>
    <property type="match status" value="1"/>
</dbReference>
<dbReference type="Gene3D" id="3.30.810.10">
    <property type="entry name" value="2-Layer Sandwich"/>
    <property type="match status" value="1"/>
</dbReference>
<reference evidence="3 4" key="1">
    <citation type="journal article" date="2012" name="BMC Genomics">
        <title>Comparative genomic analysis of human infective Trypanosoma cruzi lineages with the bat-restricted subspecies T. cruzi marinkellei.</title>
        <authorList>
            <person name="Franzen O."/>
            <person name="Talavera-Lopez C."/>
            <person name="Ochaya S."/>
            <person name="Butler C.E."/>
            <person name="Messenger L.A."/>
            <person name="Lewis M.D."/>
            <person name="Llewellyn M.S."/>
            <person name="Marinkelle C.J."/>
            <person name="Tyler K.M."/>
            <person name="Miles M.A."/>
            <person name="Andersson B."/>
        </authorList>
    </citation>
    <scope>NUCLEOTIDE SEQUENCE [LARGE SCALE GENOMIC DNA]</scope>
    <source>
        <strain evidence="3 4">B7</strain>
    </source>
</reference>
<dbReference type="InterPro" id="IPR023610">
    <property type="entry name" value="PInositol-4/5-P-5/4-kinase"/>
</dbReference>
<keyword evidence="1" id="KW-0547">Nucleotide-binding</keyword>
<evidence type="ECO:0000313" key="3">
    <source>
        <dbReference type="EMBL" id="EKF29877.1"/>
    </source>
</evidence>
<sequence length="533" mass="60466">MSLCNFPFYAVCGGWGNMRKKHHLMLKGLLNCFFSISCWIDTNSVNCDCHFLGREYPLMPYNREIIASISFESEPSSRNNSPIRSSLKDTLKARESLDASGEPVSQQNEATRNIIRCMKWALAQSITSISHPAKQRPLNPKKDFTIETTIEVEVKNNDTLGLSCCGGAAAVKRRSSQVMSVRESGNSKVNFTYSDTDGTDDEEGPQVSFKFTDYSPMCYRHIREFFNIEPRAYCDVLMRSKWHSTPTPGKSAAQLFFCGKDWVIKTMTTEESEFLRNILHRYYFFVLDNPHTLLPHFVGHHRLEIAGDKINFIIMQNVFATGNAIHEKYDLKGSTVGRFATEAEKRKQTCTQKDLDLNRPIHVGPARRAQLIEQINKDCDFLKRSHVMDYSFLVGIHVLPMHDSRRLGTSVMGGRESTNMLSSTLAFDGMLTNGALDGQFNQTNNAFHLPPNEPVIDGRCFTADEGGMRSTDQPGTRREIYYIGIIDILQKYNARKFLETSWFGLVKDSKKISSVPPHEYADRFLAFVSSIIV</sequence>
<dbReference type="InterPro" id="IPR027483">
    <property type="entry name" value="PInositol-4-P-4/5-kinase_C_sf"/>
</dbReference>
<dbReference type="EMBL" id="AHKC01012583">
    <property type="protein sequence ID" value="EKF29877.1"/>
    <property type="molecule type" value="Genomic_DNA"/>
</dbReference>
<evidence type="ECO:0000259" key="2">
    <source>
        <dbReference type="PROSITE" id="PS51455"/>
    </source>
</evidence>
<dbReference type="AlphaFoldDB" id="K2NLW9"/>
<protein>
    <submittedName>
        <fullName evidence="3">Phosphatidylinositol-4-phosphate 5-kinase-like, putative</fullName>
    </submittedName>
</protein>
<dbReference type="PROSITE" id="PS51455">
    <property type="entry name" value="PIPK"/>
    <property type="match status" value="1"/>
</dbReference>
<dbReference type="GO" id="GO:0016308">
    <property type="term" value="F:1-phosphatidylinositol-4-phosphate 5-kinase activity"/>
    <property type="evidence" value="ECO:0007669"/>
    <property type="project" value="TreeGrafter"/>
</dbReference>
<evidence type="ECO:0000313" key="4">
    <source>
        <dbReference type="Proteomes" id="UP000007350"/>
    </source>
</evidence>
<keyword evidence="1" id="KW-0067">ATP-binding</keyword>
<dbReference type="GO" id="GO:0005886">
    <property type="term" value="C:plasma membrane"/>
    <property type="evidence" value="ECO:0007669"/>
    <property type="project" value="TreeGrafter"/>
</dbReference>
<keyword evidence="4" id="KW-1185">Reference proteome</keyword>
<accession>K2NLW9</accession>
<keyword evidence="1" id="KW-0808">Transferase</keyword>
<comment type="caution">
    <text evidence="3">The sequence shown here is derived from an EMBL/GenBank/DDBJ whole genome shotgun (WGS) entry which is preliminary data.</text>
</comment>
<organism evidence="3 4">
    <name type="scientific">Trypanosoma cruzi marinkellei</name>
    <dbReference type="NCBI Taxonomy" id="85056"/>
    <lineage>
        <taxon>Eukaryota</taxon>
        <taxon>Discoba</taxon>
        <taxon>Euglenozoa</taxon>
        <taxon>Kinetoplastea</taxon>
        <taxon>Metakinetoplastina</taxon>
        <taxon>Trypanosomatida</taxon>
        <taxon>Trypanosomatidae</taxon>
        <taxon>Trypanosoma</taxon>
        <taxon>Schizotrypanum</taxon>
    </lineage>
</organism>
<dbReference type="SMART" id="SM00330">
    <property type="entry name" value="PIPKc"/>
    <property type="match status" value="1"/>
</dbReference>
<dbReference type="CDD" id="cd00139">
    <property type="entry name" value="PIPKc"/>
    <property type="match status" value="1"/>
</dbReference>